<dbReference type="InterPro" id="IPR004875">
    <property type="entry name" value="DDE_SF_endonuclease_dom"/>
</dbReference>
<proteinExistence type="predicted"/>
<name>A0ABD1Z314_9MARC</name>
<reference evidence="2 3" key="1">
    <citation type="submission" date="2024-09" db="EMBL/GenBank/DDBJ databases">
        <title>Chromosome-scale assembly of Riccia fluitans.</title>
        <authorList>
            <person name="Paukszto L."/>
            <person name="Sawicki J."/>
            <person name="Karawczyk K."/>
            <person name="Piernik-Szablinska J."/>
            <person name="Szczecinska M."/>
            <person name="Mazdziarz M."/>
        </authorList>
    </citation>
    <scope>NUCLEOTIDE SEQUENCE [LARGE SCALE GENOMIC DNA]</scope>
    <source>
        <strain evidence="2">Rf_01</strain>
        <tissue evidence="2">Aerial parts of the thallus</tissue>
    </source>
</reference>
<protein>
    <recommendedName>
        <fullName evidence="1">DDE-1 domain-containing protein</fullName>
    </recommendedName>
</protein>
<sequence>MLEKNMEVNDCKYSKGWVAGSKKRHGIKEFVAHGKGGSVVLSDDILDKFATVKVRLVGLEAKDIFKMGETGLFNKIGAKSDIAQRVVAGKKRSKAYITVILTANMDGNIKLKPSVINKPRAFSHKHVSNPNNLGTDWYANPKAWMNGVV</sequence>
<accession>A0ABD1Z314</accession>
<dbReference type="Pfam" id="PF03184">
    <property type="entry name" value="DDE_1"/>
    <property type="match status" value="1"/>
</dbReference>
<evidence type="ECO:0000259" key="1">
    <source>
        <dbReference type="Pfam" id="PF03184"/>
    </source>
</evidence>
<gene>
    <name evidence="2" type="ORF">R1flu_009715</name>
</gene>
<comment type="caution">
    <text evidence="2">The sequence shown here is derived from an EMBL/GenBank/DDBJ whole genome shotgun (WGS) entry which is preliminary data.</text>
</comment>
<dbReference type="InterPro" id="IPR050863">
    <property type="entry name" value="CenT-Element_Derived"/>
</dbReference>
<dbReference type="Proteomes" id="UP001605036">
    <property type="component" value="Unassembled WGS sequence"/>
</dbReference>
<organism evidence="2 3">
    <name type="scientific">Riccia fluitans</name>
    <dbReference type="NCBI Taxonomy" id="41844"/>
    <lineage>
        <taxon>Eukaryota</taxon>
        <taxon>Viridiplantae</taxon>
        <taxon>Streptophyta</taxon>
        <taxon>Embryophyta</taxon>
        <taxon>Marchantiophyta</taxon>
        <taxon>Marchantiopsida</taxon>
        <taxon>Marchantiidae</taxon>
        <taxon>Marchantiales</taxon>
        <taxon>Ricciaceae</taxon>
        <taxon>Riccia</taxon>
    </lineage>
</organism>
<dbReference type="PANTHER" id="PTHR19303">
    <property type="entry name" value="TRANSPOSON"/>
    <property type="match status" value="1"/>
</dbReference>
<dbReference type="AlphaFoldDB" id="A0ABD1Z314"/>
<keyword evidence="3" id="KW-1185">Reference proteome</keyword>
<evidence type="ECO:0000313" key="3">
    <source>
        <dbReference type="Proteomes" id="UP001605036"/>
    </source>
</evidence>
<feature type="domain" description="DDE-1" evidence="1">
    <location>
        <begin position="95"/>
        <end position="146"/>
    </location>
</feature>
<evidence type="ECO:0000313" key="2">
    <source>
        <dbReference type="EMBL" id="KAL2642128.1"/>
    </source>
</evidence>
<dbReference type="PANTHER" id="PTHR19303:SF73">
    <property type="entry name" value="PROTEIN PDC2"/>
    <property type="match status" value="1"/>
</dbReference>
<dbReference type="EMBL" id="JBHFFA010000002">
    <property type="protein sequence ID" value="KAL2642128.1"/>
    <property type="molecule type" value="Genomic_DNA"/>
</dbReference>